<dbReference type="PROSITE" id="PS51186">
    <property type="entry name" value="GNAT"/>
    <property type="match status" value="1"/>
</dbReference>
<reference evidence="3" key="1">
    <citation type="submission" date="2016-10" db="EMBL/GenBank/DDBJ databases">
        <authorList>
            <person name="Varghese N."/>
            <person name="Submissions S."/>
        </authorList>
    </citation>
    <scope>NUCLEOTIDE SEQUENCE [LARGE SCALE GENOMIC DNA]</scope>
    <source>
        <strain evidence="3">DSM 26424</strain>
    </source>
</reference>
<evidence type="ECO:0000313" key="3">
    <source>
        <dbReference type="Proteomes" id="UP000199093"/>
    </source>
</evidence>
<name>A0A1G8N7F3_9RHOB</name>
<dbReference type="Gene3D" id="3.40.630.30">
    <property type="match status" value="1"/>
</dbReference>
<protein>
    <submittedName>
        <fullName evidence="2">Protein N-acetyltransferase, RimJ/RimL family</fullName>
    </submittedName>
</protein>
<accession>A0A1G8N7F3</accession>
<dbReference type="Pfam" id="PF13302">
    <property type="entry name" value="Acetyltransf_3"/>
    <property type="match status" value="1"/>
</dbReference>
<dbReference type="GO" id="GO:0016747">
    <property type="term" value="F:acyltransferase activity, transferring groups other than amino-acyl groups"/>
    <property type="evidence" value="ECO:0007669"/>
    <property type="project" value="InterPro"/>
</dbReference>
<gene>
    <name evidence="2" type="ORF">SAMN04487993_1009199</name>
</gene>
<dbReference type="EMBL" id="FNEJ01000009">
    <property type="protein sequence ID" value="SDI76132.1"/>
    <property type="molecule type" value="Genomic_DNA"/>
</dbReference>
<dbReference type="RefSeq" id="WP_089847392.1">
    <property type="nucleotide sequence ID" value="NZ_FNEJ01000009.1"/>
</dbReference>
<dbReference type="OrthoDB" id="9804153at2"/>
<dbReference type="Proteomes" id="UP000199093">
    <property type="component" value="Unassembled WGS sequence"/>
</dbReference>
<dbReference type="InterPro" id="IPR000182">
    <property type="entry name" value="GNAT_dom"/>
</dbReference>
<keyword evidence="2" id="KW-0808">Transferase</keyword>
<sequence>MTRPEIETARLRLRGWRPEDHAPFAALCADPDVMRHIGSGATRSPEEAARAIRSFERGWSTRGYGLFAVADKRSGGLIGFAGLSSPQFLPEILPSVEIGWRFAKASWGRGYATEAASAALAFGVTDLSMTDLVSICQTGNAASERIMQKLGMRLDRRTIDPSCGRAVTVYRLPRPERP</sequence>
<dbReference type="AlphaFoldDB" id="A0A1G8N7F3"/>
<dbReference type="InterPro" id="IPR016181">
    <property type="entry name" value="Acyl_CoA_acyltransferase"/>
</dbReference>
<proteinExistence type="predicted"/>
<dbReference type="STRING" id="555512.SAMN04487993_1009199"/>
<dbReference type="PANTHER" id="PTHR43792">
    <property type="entry name" value="GNAT FAMILY, PUTATIVE (AFU_ORTHOLOGUE AFUA_3G00765)-RELATED-RELATED"/>
    <property type="match status" value="1"/>
</dbReference>
<dbReference type="PANTHER" id="PTHR43792:SF1">
    <property type="entry name" value="N-ACETYLTRANSFERASE DOMAIN-CONTAINING PROTEIN"/>
    <property type="match status" value="1"/>
</dbReference>
<dbReference type="InterPro" id="IPR051531">
    <property type="entry name" value="N-acetyltransferase"/>
</dbReference>
<dbReference type="SUPFAM" id="SSF55729">
    <property type="entry name" value="Acyl-CoA N-acyltransferases (Nat)"/>
    <property type="match status" value="1"/>
</dbReference>
<evidence type="ECO:0000259" key="1">
    <source>
        <dbReference type="PROSITE" id="PS51186"/>
    </source>
</evidence>
<feature type="domain" description="N-acetyltransferase" evidence="1">
    <location>
        <begin position="11"/>
        <end position="175"/>
    </location>
</feature>
<evidence type="ECO:0000313" key="2">
    <source>
        <dbReference type="EMBL" id="SDI76132.1"/>
    </source>
</evidence>
<keyword evidence="3" id="KW-1185">Reference proteome</keyword>
<organism evidence="2 3">
    <name type="scientific">Salipiger marinus</name>
    <dbReference type="NCBI Taxonomy" id="555512"/>
    <lineage>
        <taxon>Bacteria</taxon>
        <taxon>Pseudomonadati</taxon>
        <taxon>Pseudomonadota</taxon>
        <taxon>Alphaproteobacteria</taxon>
        <taxon>Rhodobacterales</taxon>
        <taxon>Roseobacteraceae</taxon>
        <taxon>Salipiger</taxon>
    </lineage>
</organism>